<proteinExistence type="predicted"/>
<feature type="domain" description="Glycosyltransferase 2-like" evidence="1">
    <location>
        <begin position="9"/>
        <end position="137"/>
    </location>
</feature>
<dbReference type="Gene3D" id="3.90.550.10">
    <property type="entry name" value="Spore Coat Polysaccharide Biosynthesis Protein SpsA, Chain A"/>
    <property type="match status" value="1"/>
</dbReference>
<name>A0A0F3IKK8_9GAMM</name>
<dbReference type="InterPro" id="IPR050256">
    <property type="entry name" value="Glycosyltransferase_2"/>
</dbReference>
<evidence type="ECO:0000313" key="3">
    <source>
        <dbReference type="Proteomes" id="UP000033684"/>
    </source>
</evidence>
<dbReference type="OrthoDB" id="5291101at2"/>
<evidence type="ECO:0000313" key="2">
    <source>
        <dbReference type="EMBL" id="KJV07251.1"/>
    </source>
</evidence>
<evidence type="ECO:0000259" key="1">
    <source>
        <dbReference type="Pfam" id="PF00535"/>
    </source>
</evidence>
<gene>
    <name evidence="2" type="ORF">VZ94_06030</name>
</gene>
<dbReference type="EMBL" id="LAJX01000050">
    <property type="protein sequence ID" value="KJV07251.1"/>
    <property type="molecule type" value="Genomic_DNA"/>
</dbReference>
<dbReference type="SUPFAM" id="SSF53448">
    <property type="entry name" value="Nucleotide-diphospho-sugar transferases"/>
    <property type="match status" value="1"/>
</dbReference>
<dbReference type="AlphaFoldDB" id="A0A0F3IKK8"/>
<keyword evidence="3" id="KW-1185">Reference proteome</keyword>
<reference evidence="2 3" key="2">
    <citation type="journal article" date="2016" name="Microb. Ecol.">
        <title>Genome Characteristics of a Novel Type I Methanotroph (Sn10-6) Isolated from a Flooded Indian Rice Field.</title>
        <authorList>
            <person name="Rahalkar M.C."/>
            <person name="Pandit P.S."/>
            <person name="Dhakephalkar P.K."/>
            <person name="Pore S."/>
            <person name="Arora P."/>
            <person name="Kapse N."/>
        </authorList>
    </citation>
    <scope>NUCLEOTIDE SEQUENCE [LARGE SCALE GENOMIC DNA]</scope>
    <source>
        <strain evidence="2 3">Sn10-6</strain>
    </source>
</reference>
<dbReference type="InterPro" id="IPR029044">
    <property type="entry name" value="Nucleotide-diphossugar_trans"/>
</dbReference>
<dbReference type="PANTHER" id="PTHR48090">
    <property type="entry name" value="UNDECAPRENYL-PHOSPHATE 4-DEOXY-4-FORMAMIDO-L-ARABINOSE TRANSFERASE-RELATED"/>
    <property type="match status" value="1"/>
</dbReference>
<accession>A0A0F3IKK8</accession>
<comment type="caution">
    <text evidence="2">The sequence shown here is derived from an EMBL/GenBank/DDBJ whole genome shotgun (WGS) entry which is preliminary data.</text>
</comment>
<dbReference type="PATRIC" id="fig|1632867.3.peg.4602"/>
<sequence length="252" mass="26817">MYQQLHITAVIPALNEELAISQVVQDILALQDAVGRPVVDTVIVADNGSTDATATLAKAAGASVVLAAQRGYGAACLAAINQISATDVVVFIDGDGSVNAQQIPYLLARIAAGADLVIGSRTLGYVEAGAMTWSQQVGTALVASIINVLWSATVTDLGPLRAIRYPGLKALDMQDTRYGWTVEMQVKALQLDFALVEIPVDCRVRLGKSKISGTVRGVFGAAMGMVGMVVRLRWQQWRGCLWRDQAPLSRHS</sequence>
<dbReference type="RefSeq" id="WP_045778550.1">
    <property type="nucleotide sequence ID" value="NZ_LAJX01000050.1"/>
</dbReference>
<dbReference type="CDD" id="cd04179">
    <property type="entry name" value="DPM_DPG-synthase_like"/>
    <property type="match status" value="1"/>
</dbReference>
<dbReference type="PANTHER" id="PTHR48090:SF7">
    <property type="entry name" value="RFBJ PROTEIN"/>
    <property type="match status" value="1"/>
</dbReference>
<dbReference type="InterPro" id="IPR001173">
    <property type="entry name" value="Glyco_trans_2-like"/>
</dbReference>
<reference evidence="3" key="1">
    <citation type="submission" date="2015-03" db="EMBL/GenBank/DDBJ databases">
        <title>Draft genome sequence of a novel methanotroph (Sn10-6) isolated from flooded ricefield rhizosphere in India.</title>
        <authorList>
            <person name="Pandit P.S."/>
            <person name="Pore S.D."/>
            <person name="Arora P."/>
            <person name="Kapse N.G."/>
            <person name="Dhakephalkar P.K."/>
            <person name="Rahalkar M.C."/>
        </authorList>
    </citation>
    <scope>NUCLEOTIDE SEQUENCE [LARGE SCALE GENOMIC DNA]</scope>
    <source>
        <strain evidence="3">Sn10-6</strain>
    </source>
</reference>
<organism evidence="2 3">
    <name type="scientific">Methylocucumis oryzae</name>
    <dbReference type="NCBI Taxonomy" id="1632867"/>
    <lineage>
        <taxon>Bacteria</taxon>
        <taxon>Pseudomonadati</taxon>
        <taxon>Pseudomonadota</taxon>
        <taxon>Gammaproteobacteria</taxon>
        <taxon>Methylococcales</taxon>
        <taxon>Methylococcaceae</taxon>
        <taxon>Methylocucumis</taxon>
    </lineage>
</organism>
<protein>
    <recommendedName>
        <fullName evidence="1">Glycosyltransferase 2-like domain-containing protein</fullName>
    </recommendedName>
</protein>
<dbReference type="Pfam" id="PF00535">
    <property type="entry name" value="Glycos_transf_2"/>
    <property type="match status" value="1"/>
</dbReference>
<dbReference type="Proteomes" id="UP000033684">
    <property type="component" value="Unassembled WGS sequence"/>
</dbReference>